<keyword evidence="8" id="KW-1185">Reference proteome</keyword>
<gene>
    <name evidence="7" type="ORF">DFP72DRAFT_801331</name>
</gene>
<dbReference type="PANTHER" id="PTHR23112:SF37">
    <property type="entry name" value="G PROTEIN-COUPLED RECEPTOR GPR1"/>
    <property type="match status" value="1"/>
</dbReference>
<proteinExistence type="predicted"/>
<dbReference type="GO" id="GO:0004930">
    <property type="term" value="F:G protein-coupled receptor activity"/>
    <property type="evidence" value="ECO:0007669"/>
    <property type="project" value="TreeGrafter"/>
</dbReference>
<dbReference type="GO" id="GO:0005886">
    <property type="term" value="C:plasma membrane"/>
    <property type="evidence" value="ECO:0007669"/>
    <property type="project" value="TreeGrafter"/>
</dbReference>
<organism evidence="7 8">
    <name type="scientific">Ephemerocybe angulata</name>
    <dbReference type="NCBI Taxonomy" id="980116"/>
    <lineage>
        <taxon>Eukaryota</taxon>
        <taxon>Fungi</taxon>
        <taxon>Dikarya</taxon>
        <taxon>Basidiomycota</taxon>
        <taxon>Agaricomycotina</taxon>
        <taxon>Agaricomycetes</taxon>
        <taxon>Agaricomycetidae</taxon>
        <taxon>Agaricales</taxon>
        <taxon>Agaricineae</taxon>
        <taxon>Psathyrellaceae</taxon>
        <taxon>Ephemerocybe</taxon>
    </lineage>
</organism>
<comment type="subcellular location">
    <subcellularLocation>
        <location evidence="1">Membrane</location>
        <topology evidence="1">Multi-pass membrane protein</topology>
    </subcellularLocation>
</comment>
<feature type="transmembrane region" description="Helical" evidence="6">
    <location>
        <begin position="269"/>
        <end position="287"/>
    </location>
</feature>
<evidence type="ECO:0000256" key="1">
    <source>
        <dbReference type="ARBA" id="ARBA00004141"/>
    </source>
</evidence>
<evidence type="ECO:0000313" key="7">
    <source>
        <dbReference type="EMBL" id="KAF6763249.1"/>
    </source>
</evidence>
<feature type="transmembrane region" description="Helical" evidence="6">
    <location>
        <begin position="133"/>
        <end position="152"/>
    </location>
</feature>
<dbReference type="Proteomes" id="UP000521943">
    <property type="component" value="Unassembled WGS sequence"/>
</dbReference>
<feature type="transmembrane region" description="Helical" evidence="6">
    <location>
        <begin position="76"/>
        <end position="96"/>
    </location>
</feature>
<evidence type="ECO:0000256" key="5">
    <source>
        <dbReference type="SAM" id="MobiDB-lite"/>
    </source>
</evidence>
<feature type="compositionally biased region" description="Polar residues" evidence="5">
    <location>
        <begin position="365"/>
        <end position="379"/>
    </location>
</feature>
<dbReference type="Gene3D" id="1.20.1070.10">
    <property type="entry name" value="Rhodopsin 7-helix transmembrane proteins"/>
    <property type="match status" value="1"/>
</dbReference>
<accession>A0A8H6MEW0</accession>
<reference evidence="7 8" key="1">
    <citation type="submission" date="2020-07" db="EMBL/GenBank/DDBJ databases">
        <title>Comparative genomics of pyrophilous fungi reveals a link between fire events and developmental genes.</title>
        <authorList>
            <consortium name="DOE Joint Genome Institute"/>
            <person name="Steindorff A.S."/>
            <person name="Carver A."/>
            <person name="Calhoun S."/>
            <person name="Stillman K."/>
            <person name="Liu H."/>
            <person name="Lipzen A."/>
            <person name="Pangilinan J."/>
            <person name="Labutti K."/>
            <person name="Bruns T.D."/>
            <person name="Grigoriev I.V."/>
        </authorList>
    </citation>
    <scope>NUCLEOTIDE SEQUENCE [LARGE SCALE GENOMIC DNA]</scope>
    <source>
        <strain evidence="7 8">CBS 144469</strain>
    </source>
</reference>
<feature type="transmembrane region" description="Helical" evidence="6">
    <location>
        <begin position="307"/>
        <end position="328"/>
    </location>
</feature>
<comment type="caution">
    <text evidence="7">The sequence shown here is derived from an EMBL/GenBank/DDBJ whole genome shotgun (WGS) entry which is preliminary data.</text>
</comment>
<keyword evidence="3 6" id="KW-1133">Transmembrane helix</keyword>
<feature type="transmembrane region" description="Helical" evidence="6">
    <location>
        <begin position="212"/>
        <end position="231"/>
    </location>
</feature>
<sequence>MSDTRPVLDSPSQICTSAELARVARGDHSIHCLSRGQAIGLSVVLESGLVSLIAVLYVFGIIIRNVIRRVRQHRRWLIFVDPIDVIMFSLFLADLIQSIGTVLNAKWVSQGKVEVGEFCTAQGVLKQLGETTAAMSTLLITIYTFRGLWLGIQVESLRVTKIVTCGIWLFVGFLIALEHGLNIHKSGEDSFITPYWCWIGKKHFHWKIWGEYIWFWVTLGFSIVTYVPLFFEERGVIVLDPNSRWGFYFRRNNGQNATGDSIGQSMVMLAYPVVYSISILPLSVARWIGFVRERNGVSKAAPLPSAASMACMAIHGLSGVANVVLLLTTRPNTPLFRKDGGSPVPLPPVAGNVSAQQGHHAHTPTAESDTKSITTNEATPNEADCELGRLPSR</sequence>
<name>A0A8H6MEW0_9AGAR</name>
<evidence type="ECO:0000313" key="8">
    <source>
        <dbReference type="Proteomes" id="UP000521943"/>
    </source>
</evidence>
<feature type="transmembrane region" description="Helical" evidence="6">
    <location>
        <begin position="159"/>
        <end position="177"/>
    </location>
</feature>
<evidence type="ECO:0000256" key="2">
    <source>
        <dbReference type="ARBA" id="ARBA00022692"/>
    </source>
</evidence>
<dbReference type="OrthoDB" id="100006at2759"/>
<feature type="transmembrane region" description="Helical" evidence="6">
    <location>
        <begin position="43"/>
        <end position="64"/>
    </location>
</feature>
<dbReference type="AlphaFoldDB" id="A0A8H6MEW0"/>
<protein>
    <recommendedName>
        <fullName evidence="9">Glucose receptor Git3 N-terminal domain-containing protein</fullName>
    </recommendedName>
</protein>
<keyword evidence="2 6" id="KW-0812">Transmembrane</keyword>
<evidence type="ECO:0008006" key="9">
    <source>
        <dbReference type="Google" id="ProtNLM"/>
    </source>
</evidence>
<evidence type="ECO:0000256" key="3">
    <source>
        <dbReference type="ARBA" id="ARBA00022989"/>
    </source>
</evidence>
<dbReference type="PANTHER" id="PTHR23112">
    <property type="entry name" value="G PROTEIN-COUPLED RECEPTOR 157-RELATED"/>
    <property type="match status" value="1"/>
</dbReference>
<dbReference type="GO" id="GO:0007189">
    <property type="term" value="P:adenylate cyclase-activating G protein-coupled receptor signaling pathway"/>
    <property type="evidence" value="ECO:0007669"/>
    <property type="project" value="TreeGrafter"/>
</dbReference>
<feature type="region of interest" description="Disordered" evidence="5">
    <location>
        <begin position="337"/>
        <end position="393"/>
    </location>
</feature>
<evidence type="ECO:0000256" key="6">
    <source>
        <dbReference type="SAM" id="Phobius"/>
    </source>
</evidence>
<dbReference type="EMBL" id="JACGCI010000006">
    <property type="protein sequence ID" value="KAF6763249.1"/>
    <property type="molecule type" value="Genomic_DNA"/>
</dbReference>
<keyword evidence="4 6" id="KW-0472">Membrane</keyword>
<evidence type="ECO:0000256" key="4">
    <source>
        <dbReference type="ARBA" id="ARBA00023136"/>
    </source>
</evidence>